<evidence type="ECO:0000313" key="2">
    <source>
        <dbReference type="EMBL" id="SEU13346.1"/>
    </source>
</evidence>
<accession>A0A1I0JU32</accession>
<protein>
    <submittedName>
        <fullName evidence="2">Uncharacterized protein</fullName>
    </submittedName>
</protein>
<dbReference type="AlphaFoldDB" id="A0A1I0JU32"/>
<evidence type="ECO:0000313" key="3">
    <source>
        <dbReference type="Proteomes" id="UP000182332"/>
    </source>
</evidence>
<evidence type="ECO:0000313" key="1">
    <source>
        <dbReference type="EMBL" id="SES62883.1"/>
    </source>
</evidence>
<organism evidence="2 3">
    <name type="scientific">Pseudomonas graminis</name>
    <dbReference type="NCBI Taxonomy" id="158627"/>
    <lineage>
        <taxon>Bacteria</taxon>
        <taxon>Pseudomonadati</taxon>
        <taxon>Pseudomonadota</taxon>
        <taxon>Gammaproteobacteria</taxon>
        <taxon>Pseudomonadales</taxon>
        <taxon>Pseudomonadaceae</taxon>
        <taxon>Pseudomonas</taxon>
    </lineage>
</organism>
<dbReference type="Proteomes" id="UP000182332">
    <property type="component" value="Unassembled WGS sequence"/>
</dbReference>
<sequence>SVALGNSFIEPQNPEIQARNIGINDPNKMVFGNDFID</sequence>
<reference evidence="2 3" key="1">
    <citation type="submission" date="2016-10" db="EMBL/GenBank/DDBJ databases">
        <authorList>
            <person name="de Groot N.N."/>
        </authorList>
    </citation>
    <scope>NUCLEOTIDE SEQUENCE [LARGE SCALE GENOMIC DNA]</scope>
    <source>
        <strain evidence="2 3">DSM 11363</strain>
    </source>
</reference>
<proteinExistence type="predicted"/>
<name>A0A1I0JU32_9PSED</name>
<dbReference type="EMBL" id="FOHW01000001">
    <property type="protein sequence ID" value="SES62883.1"/>
    <property type="molecule type" value="Genomic_DNA"/>
</dbReference>
<dbReference type="EMBL" id="FOHW01000079">
    <property type="protein sequence ID" value="SEU13346.1"/>
    <property type="molecule type" value="Genomic_DNA"/>
</dbReference>
<feature type="non-terminal residue" evidence="2">
    <location>
        <position position="1"/>
    </location>
</feature>
<gene>
    <name evidence="1" type="ORF">SAMN05216197_1011</name>
    <name evidence="2" type="ORF">SAMN05216197_1791</name>
</gene>